<name>A0A9X9WFM8_9PROT</name>
<dbReference type="EMBL" id="JAAVUP010000003">
    <property type="protein sequence ID" value="NKE17710.1"/>
    <property type="molecule type" value="Genomic_DNA"/>
</dbReference>
<protein>
    <recommendedName>
        <fullName evidence="6">Alpha/beta hydrolase</fullName>
    </recommendedName>
</protein>
<sequence length="241" mass="24855">MSRLIRAALAAGCLAAMPAAATEYTRFVPLPYVATPMSADATGCAGVALMNIPSTWQPGDAAVLLLTDWSLRDPRRDALVAVLLEERAAVVEVAAGAPTHCDGDTEATSRLAPPEDPIALMFTLLDATRRAGAGLVVALGYGPGSGIATQVVREEIAARHLPPGAPRFAAAAMMADGEPAFLLGPPSERREAAPERLRRFCGALGQAAGDAAETQRPEGLRTAALCVAALGRAPEVAEAPR</sequence>
<feature type="signal peptide" evidence="1">
    <location>
        <begin position="1"/>
        <end position="21"/>
    </location>
</feature>
<dbReference type="Proteomes" id="UP001138708">
    <property type="component" value="Unassembled WGS sequence"/>
</dbReference>
<feature type="chain" id="PRO_5040996281" description="Alpha/beta hydrolase" evidence="1">
    <location>
        <begin position="22"/>
        <end position="241"/>
    </location>
</feature>
<dbReference type="Proteomes" id="UP000746741">
    <property type="component" value="Unassembled WGS sequence"/>
</dbReference>
<evidence type="ECO:0000256" key="1">
    <source>
        <dbReference type="SAM" id="SignalP"/>
    </source>
</evidence>
<evidence type="ECO:0000313" key="3">
    <source>
        <dbReference type="EMBL" id="NKE17710.1"/>
    </source>
</evidence>
<reference evidence="3 4" key="2">
    <citation type="submission" date="2020-02" db="EMBL/GenBank/DDBJ databases">
        <authorList>
            <person name="Sun Q."/>
            <person name="Inoue M."/>
        </authorList>
    </citation>
    <scope>NUCLEOTIDE SEQUENCE [LARGE SCALE GENOMIC DNA]</scope>
    <source>
        <strain evidence="3 4">KCTC 22478</strain>
    </source>
</reference>
<evidence type="ECO:0000313" key="2">
    <source>
        <dbReference type="EMBL" id="MBR0659138.1"/>
    </source>
</evidence>
<accession>A0A9X9WFM8</accession>
<reference evidence="2" key="1">
    <citation type="submission" date="2020-01" db="EMBL/GenBank/DDBJ databases">
        <authorList>
            <person name="Rat A."/>
        </authorList>
    </citation>
    <scope>NUCLEOTIDE SEQUENCE</scope>
    <source>
        <strain evidence="2">LMG 31161</strain>
    </source>
</reference>
<keyword evidence="1" id="KW-0732">Signal</keyword>
<dbReference type="RefSeq" id="WP_168041617.1">
    <property type="nucleotide sequence ID" value="NZ_JAAEDK010000014.1"/>
</dbReference>
<evidence type="ECO:0008006" key="6">
    <source>
        <dbReference type="Google" id="ProtNLM"/>
    </source>
</evidence>
<reference evidence="2" key="3">
    <citation type="journal article" date="2021" name="Syst. Appl. Microbiol.">
        <title>Roseomonas hellenica sp. nov., isolated from roots of wild-growing Alkanna tinctoria.</title>
        <authorList>
            <person name="Rat A."/>
            <person name="Naranjo H.D."/>
            <person name="Lebbe L."/>
            <person name="Cnockaert M."/>
            <person name="Krigas N."/>
            <person name="Grigoriadou K."/>
            <person name="Maloupa E."/>
            <person name="Willems A."/>
        </authorList>
    </citation>
    <scope>NUCLEOTIDE SEQUENCE</scope>
    <source>
        <strain evidence="2">LMG 31161</strain>
    </source>
</reference>
<gene>
    <name evidence="3" type="ORF">GWK15_12220</name>
    <name evidence="2" type="ORF">GXW75_07760</name>
</gene>
<keyword evidence="4" id="KW-1185">Reference proteome</keyword>
<evidence type="ECO:0000313" key="5">
    <source>
        <dbReference type="Proteomes" id="UP001138708"/>
    </source>
</evidence>
<dbReference type="AlphaFoldDB" id="A0A9X9WFM8"/>
<proteinExistence type="predicted"/>
<evidence type="ECO:0000313" key="4">
    <source>
        <dbReference type="Proteomes" id="UP000746741"/>
    </source>
</evidence>
<organism evidence="2 5">
    <name type="scientific">Neoroseomonas oryzicola</name>
    <dbReference type="NCBI Taxonomy" id="535904"/>
    <lineage>
        <taxon>Bacteria</taxon>
        <taxon>Pseudomonadati</taxon>
        <taxon>Pseudomonadota</taxon>
        <taxon>Alphaproteobacteria</taxon>
        <taxon>Acetobacterales</taxon>
        <taxon>Acetobacteraceae</taxon>
        <taxon>Neoroseomonas</taxon>
    </lineage>
</organism>
<dbReference type="EMBL" id="JAAEDK010000014">
    <property type="protein sequence ID" value="MBR0659138.1"/>
    <property type="molecule type" value="Genomic_DNA"/>
</dbReference>
<comment type="caution">
    <text evidence="2">The sequence shown here is derived from an EMBL/GenBank/DDBJ whole genome shotgun (WGS) entry which is preliminary data.</text>
</comment>